<feature type="region of interest" description="Disordered" evidence="1">
    <location>
        <begin position="94"/>
        <end position="191"/>
    </location>
</feature>
<comment type="caution">
    <text evidence="3">The sequence shown here is derived from an EMBL/GenBank/DDBJ whole genome shotgun (WGS) entry which is preliminary data.</text>
</comment>
<dbReference type="Pfam" id="PF09917">
    <property type="entry name" value="DUF2147"/>
    <property type="match status" value="1"/>
</dbReference>
<dbReference type="PANTHER" id="PTHR36919">
    <property type="entry name" value="BLR1215 PROTEIN"/>
    <property type="match status" value="1"/>
</dbReference>
<dbReference type="PANTHER" id="PTHR36919:SF2">
    <property type="entry name" value="BLL6627 PROTEIN"/>
    <property type="match status" value="1"/>
</dbReference>
<feature type="compositionally biased region" description="Pro residues" evidence="1">
    <location>
        <begin position="126"/>
        <end position="138"/>
    </location>
</feature>
<keyword evidence="4" id="KW-1185">Reference proteome</keyword>
<dbReference type="EMBL" id="JBHUIW010000001">
    <property type="protein sequence ID" value="MFD2180613.1"/>
    <property type="molecule type" value="Genomic_DNA"/>
</dbReference>
<dbReference type="RefSeq" id="WP_378475830.1">
    <property type="nucleotide sequence ID" value="NZ_JBHUIW010000001.1"/>
</dbReference>
<gene>
    <name evidence="3" type="ORF">ACFSOX_00470</name>
</gene>
<proteinExistence type="predicted"/>
<sequence length="313" mass="31945">MTTLRKALGSTIGMTFGLAAAVVVLGTSAQAGSFSVPVNGGTVRIDFDERCRDKLCGTVTWREHGAREAQQFDLPAVGWKDIESLAKGKLGGFGGFGKDDDEDDKKVTAVPAPQWNVRPTAKAPAGQPPVATPAPAPTAPVAAPVAPPAQTTVAVPPPPPAPPPVGQTDPAPVATAPVAPAPAAAPVPAPAPVPEQRVAVLPPAPAPAPVAAPTGPVGLWMTEKKEGMVRVEPCGQNLCGYSVDAKTGRNGEKVLIDMKASGDGWKGRIKDTRNGGGGIYDSTLAMKGADKMRVQGCAFGGMFCGGQTWTRVN</sequence>
<protein>
    <submittedName>
        <fullName evidence="3">DUF2147 domain-containing protein</fullName>
    </submittedName>
</protein>
<name>A0ABW5ACF4_9BRAD</name>
<dbReference type="Proteomes" id="UP001597314">
    <property type="component" value="Unassembled WGS sequence"/>
</dbReference>
<feature type="compositionally biased region" description="Pro residues" evidence="1">
    <location>
        <begin position="155"/>
        <end position="165"/>
    </location>
</feature>
<dbReference type="InterPro" id="IPR019223">
    <property type="entry name" value="DUF2147"/>
</dbReference>
<evidence type="ECO:0000313" key="3">
    <source>
        <dbReference type="EMBL" id="MFD2180613.1"/>
    </source>
</evidence>
<feature type="compositionally biased region" description="Low complexity" evidence="1">
    <location>
        <begin position="166"/>
        <end position="178"/>
    </location>
</feature>
<dbReference type="Gene3D" id="2.40.128.520">
    <property type="match status" value="1"/>
</dbReference>
<evidence type="ECO:0000313" key="4">
    <source>
        <dbReference type="Proteomes" id="UP001597314"/>
    </source>
</evidence>
<feature type="domain" description="DUF2147" evidence="2">
    <location>
        <begin position="218"/>
        <end position="311"/>
    </location>
</feature>
<feature type="compositionally biased region" description="Low complexity" evidence="1">
    <location>
        <begin position="139"/>
        <end position="154"/>
    </location>
</feature>
<reference evidence="4" key="1">
    <citation type="journal article" date="2019" name="Int. J. Syst. Evol. Microbiol.">
        <title>The Global Catalogue of Microorganisms (GCM) 10K type strain sequencing project: providing services to taxonomists for standard genome sequencing and annotation.</title>
        <authorList>
            <consortium name="The Broad Institute Genomics Platform"/>
            <consortium name="The Broad Institute Genome Sequencing Center for Infectious Disease"/>
            <person name="Wu L."/>
            <person name="Ma J."/>
        </authorList>
    </citation>
    <scope>NUCLEOTIDE SEQUENCE [LARGE SCALE GENOMIC DNA]</scope>
    <source>
        <strain evidence="4">CGMCC 1.6774</strain>
    </source>
</reference>
<evidence type="ECO:0000256" key="1">
    <source>
        <dbReference type="SAM" id="MobiDB-lite"/>
    </source>
</evidence>
<accession>A0ABW5ACF4</accession>
<feature type="compositionally biased region" description="Pro residues" evidence="1">
    <location>
        <begin position="179"/>
        <end position="191"/>
    </location>
</feature>
<organism evidence="3 4">
    <name type="scientific">Rhodoplanes azumiensis</name>
    <dbReference type="NCBI Taxonomy" id="1897628"/>
    <lineage>
        <taxon>Bacteria</taxon>
        <taxon>Pseudomonadati</taxon>
        <taxon>Pseudomonadota</taxon>
        <taxon>Alphaproteobacteria</taxon>
        <taxon>Hyphomicrobiales</taxon>
        <taxon>Nitrobacteraceae</taxon>
        <taxon>Rhodoplanes</taxon>
    </lineage>
</organism>
<evidence type="ECO:0000259" key="2">
    <source>
        <dbReference type="Pfam" id="PF09917"/>
    </source>
</evidence>